<dbReference type="CDD" id="cd01164">
    <property type="entry name" value="FruK_PfkB_like"/>
    <property type="match status" value="1"/>
</dbReference>
<evidence type="ECO:0000313" key="8">
    <source>
        <dbReference type="EMBL" id="SOE08641.1"/>
    </source>
</evidence>
<dbReference type="Gene3D" id="3.40.1190.20">
    <property type="match status" value="1"/>
</dbReference>
<dbReference type="NCBIfam" id="TIGR03168">
    <property type="entry name" value="1-PFK"/>
    <property type="match status" value="1"/>
</dbReference>
<dbReference type="InterPro" id="IPR011611">
    <property type="entry name" value="PfkB_dom"/>
</dbReference>
<dbReference type="InterPro" id="IPR029056">
    <property type="entry name" value="Ribokinase-like"/>
</dbReference>
<evidence type="ECO:0000256" key="5">
    <source>
        <dbReference type="ARBA" id="ARBA00022840"/>
    </source>
</evidence>
<evidence type="ECO:0000313" key="9">
    <source>
        <dbReference type="Proteomes" id="UP000219465"/>
    </source>
</evidence>
<keyword evidence="9" id="KW-1185">Reference proteome</keyword>
<keyword evidence="4 8" id="KW-0418">Kinase</keyword>
<evidence type="ECO:0000259" key="7">
    <source>
        <dbReference type="Pfam" id="PF00294"/>
    </source>
</evidence>
<dbReference type="PANTHER" id="PTHR46566:SF2">
    <property type="entry name" value="ATP-DEPENDENT 6-PHOSPHOFRUCTOKINASE ISOZYME 2"/>
    <property type="match status" value="1"/>
</dbReference>
<evidence type="ECO:0000256" key="2">
    <source>
        <dbReference type="ARBA" id="ARBA00022679"/>
    </source>
</evidence>
<dbReference type="PANTHER" id="PTHR46566">
    <property type="entry name" value="1-PHOSPHOFRUCTOKINASE-RELATED"/>
    <property type="match status" value="1"/>
</dbReference>
<dbReference type="EMBL" id="OCPC01000001">
    <property type="protein sequence ID" value="SOE08641.1"/>
    <property type="molecule type" value="Genomic_DNA"/>
</dbReference>
<dbReference type="GO" id="GO:0005524">
    <property type="term" value="F:ATP binding"/>
    <property type="evidence" value="ECO:0007669"/>
    <property type="project" value="UniProtKB-KW"/>
</dbReference>
<dbReference type="AlphaFoldDB" id="A0A286HLJ7"/>
<dbReference type="Pfam" id="PF00294">
    <property type="entry name" value="PfkB"/>
    <property type="match status" value="1"/>
</dbReference>
<evidence type="ECO:0000256" key="4">
    <source>
        <dbReference type="ARBA" id="ARBA00022777"/>
    </source>
</evidence>
<dbReference type="Proteomes" id="UP000219465">
    <property type="component" value="Unassembled WGS sequence"/>
</dbReference>
<dbReference type="GO" id="GO:0005829">
    <property type="term" value="C:cytosol"/>
    <property type="evidence" value="ECO:0007669"/>
    <property type="project" value="TreeGrafter"/>
</dbReference>
<evidence type="ECO:0000256" key="1">
    <source>
        <dbReference type="ARBA" id="ARBA00010688"/>
    </source>
</evidence>
<dbReference type="InterPro" id="IPR017583">
    <property type="entry name" value="Tagatose/fructose_Pkinase"/>
</dbReference>
<evidence type="ECO:0000256" key="3">
    <source>
        <dbReference type="ARBA" id="ARBA00022741"/>
    </source>
</evidence>
<gene>
    <name evidence="8" type="ORF">SAMN05877838_0368</name>
</gene>
<dbReference type="GO" id="GO:0003872">
    <property type="term" value="F:6-phosphofructokinase activity"/>
    <property type="evidence" value="ECO:0007669"/>
    <property type="project" value="TreeGrafter"/>
</dbReference>
<name>A0A286HLJ7_9HYPH</name>
<proteinExistence type="inferred from homology"/>
<dbReference type="PIRSF" id="PIRSF000535">
    <property type="entry name" value="1PFK/6PFK/LacC"/>
    <property type="match status" value="1"/>
</dbReference>
<keyword evidence="2 6" id="KW-0808">Transferase</keyword>
<accession>A0A286HLJ7</accession>
<evidence type="ECO:0000256" key="6">
    <source>
        <dbReference type="PIRNR" id="PIRNR000535"/>
    </source>
</evidence>
<feature type="domain" description="Carbohydrate kinase PfkB" evidence="7">
    <location>
        <begin position="23"/>
        <end position="303"/>
    </location>
</feature>
<protein>
    <recommendedName>
        <fullName evidence="6">Phosphofructokinase</fullName>
    </recommendedName>
</protein>
<keyword evidence="3" id="KW-0547">Nucleotide-binding</keyword>
<comment type="similarity">
    <text evidence="1 6">Belongs to the carbohydrate kinase PfkB family.</text>
</comment>
<sequence>MVAAMSDILTITLNPAYDVSTEVGTVTPGPKLRCAPPRFDPGGGGINVSRAISRLGGVSTAFVALGGQTGAMFHALLGTEDFDVATFEIYGNTRQSLAVIETSTRQQYRFQLPGPDWSPEQTAAMLDRLQPHLSRGRIVVMSGSLPPGVPADIASTVNRLAVEGGARLILDTSGAALIAAAANSGPPFALLRMDGAEAAEVSGRTFTSPAALADYGLDLIRSGAAEQLVMSMGAAGTVGVSANERFFCQPPRLEPHSAVGAGDSMVAAIALEFARGGDLNDAVRHGVAAAGSAVLTPATELCSKATADEILEQVVTRGI</sequence>
<reference evidence="9" key="1">
    <citation type="submission" date="2017-08" db="EMBL/GenBank/DDBJ databases">
        <authorList>
            <person name="Varghese N."/>
            <person name="Submissions S."/>
        </authorList>
    </citation>
    <scope>NUCLEOTIDE SEQUENCE [LARGE SCALE GENOMIC DNA]</scope>
    <source>
        <strain evidence="9">KCTC 23107</strain>
    </source>
</reference>
<keyword evidence="5" id="KW-0067">ATP-binding</keyword>
<dbReference type="PROSITE" id="PS00583">
    <property type="entry name" value="PFKB_KINASES_1"/>
    <property type="match status" value="1"/>
</dbReference>
<dbReference type="SUPFAM" id="SSF53613">
    <property type="entry name" value="Ribokinase-like"/>
    <property type="match status" value="1"/>
</dbReference>
<organism evidence="8 9">
    <name type="scientific">Hoeflea halophila</name>
    <dbReference type="NCBI Taxonomy" id="714899"/>
    <lineage>
        <taxon>Bacteria</taxon>
        <taxon>Pseudomonadati</taxon>
        <taxon>Pseudomonadota</taxon>
        <taxon>Alphaproteobacteria</taxon>
        <taxon>Hyphomicrobiales</taxon>
        <taxon>Rhizobiaceae</taxon>
        <taxon>Hoeflea</taxon>
    </lineage>
</organism>
<dbReference type="InterPro" id="IPR002173">
    <property type="entry name" value="Carboh/pur_kinase_PfkB_CS"/>
</dbReference>